<name>A0A0A2GYZ7_9FLAO</name>
<dbReference type="OrthoDB" id="1452603at2"/>
<reference evidence="1 2" key="1">
    <citation type="submission" date="2014-10" db="EMBL/GenBank/DDBJ databases">
        <title>Draft genome sequence of the proteorhodopsin-containing marine bacterium Dokdonia donghaensis.</title>
        <authorList>
            <person name="Gomez-Consarnau L."/>
            <person name="Gonzalez J.M."/>
            <person name="Riedel T."/>
            <person name="Jaenicke S."/>
            <person name="Wagner-Doebler I."/>
            <person name="Fuhrman J.A."/>
        </authorList>
    </citation>
    <scope>NUCLEOTIDE SEQUENCE [LARGE SCALE GENOMIC DNA]</scope>
    <source>
        <strain evidence="1 2">DSW-1</strain>
    </source>
</reference>
<dbReference type="Gene3D" id="3.40.50.1010">
    <property type="entry name" value="5'-nuclease"/>
    <property type="match status" value="1"/>
</dbReference>
<sequence>MKTIILDTGYWIALFSPEKEKEKQKTVEEVTRLIDENNYSILIPFPTLYEFMNSKLSRKRDKINLINELSKSKYKKIYDDDYRDKALKKFSDQFSYSISDISLVDEVIKEMIEDEKLRTDSIVTFDEALRNYALSMSLEVI</sequence>
<keyword evidence="2" id="KW-1185">Reference proteome</keyword>
<dbReference type="PATRIC" id="fig|1300343.5.peg.2244"/>
<dbReference type="InterPro" id="IPR029060">
    <property type="entry name" value="PIN-like_dom_sf"/>
</dbReference>
<organism evidence="1 2">
    <name type="scientific">Dokdonia donghaensis DSW-1</name>
    <dbReference type="NCBI Taxonomy" id="1300343"/>
    <lineage>
        <taxon>Bacteria</taxon>
        <taxon>Pseudomonadati</taxon>
        <taxon>Bacteroidota</taxon>
        <taxon>Flavobacteriia</taxon>
        <taxon>Flavobacteriales</taxon>
        <taxon>Flavobacteriaceae</taxon>
        <taxon>Dokdonia</taxon>
    </lineage>
</organism>
<dbReference type="Proteomes" id="UP000030140">
    <property type="component" value="Unassembled WGS sequence"/>
</dbReference>
<dbReference type="EMBL" id="JSAQ01000001">
    <property type="protein sequence ID" value="KGO05660.1"/>
    <property type="molecule type" value="Genomic_DNA"/>
</dbReference>
<accession>A0A0A2GYZ7</accession>
<gene>
    <name evidence="1" type="ORF">NV36_01550</name>
</gene>
<protein>
    <recommendedName>
        <fullName evidence="3">PIN domain-containing protein</fullName>
    </recommendedName>
</protein>
<dbReference type="KEGG" id="ddo:I597_2225"/>
<dbReference type="SUPFAM" id="SSF88723">
    <property type="entry name" value="PIN domain-like"/>
    <property type="match status" value="1"/>
</dbReference>
<proteinExistence type="predicted"/>
<comment type="caution">
    <text evidence="1">The sequence shown here is derived from an EMBL/GenBank/DDBJ whole genome shotgun (WGS) entry which is preliminary data.</text>
</comment>
<evidence type="ECO:0000313" key="1">
    <source>
        <dbReference type="EMBL" id="KGO05660.1"/>
    </source>
</evidence>
<dbReference type="RefSeq" id="WP_035324703.1">
    <property type="nucleotide sequence ID" value="NZ_CP015125.1"/>
</dbReference>
<dbReference type="AlphaFoldDB" id="A0A0A2GYZ7"/>
<evidence type="ECO:0008006" key="3">
    <source>
        <dbReference type="Google" id="ProtNLM"/>
    </source>
</evidence>
<evidence type="ECO:0000313" key="2">
    <source>
        <dbReference type="Proteomes" id="UP000030140"/>
    </source>
</evidence>